<name>A0ABN9ATP0_9NEOB</name>
<accession>A0ABN9ATP0</accession>
<comment type="caution">
    <text evidence="1">The sequence shown here is derived from an EMBL/GenBank/DDBJ whole genome shotgun (WGS) entry which is preliminary data.</text>
</comment>
<evidence type="ECO:0000313" key="2">
    <source>
        <dbReference type="Proteomes" id="UP001162483"/>
    </source>
</evidence>
<evidence type="ECO:0000313" key="1">
    <source>
        <dbReference type="EMBL" id="CAI9539388.1"/>
    </source>
</evidence>
<keyword evidence="2" id="KW-1185">Reference proteome</keyword>
<proteinExistence type="predicted"/>
<dbReference type="Proteomes" id="UP001162483">
    <property type="component" value="Unassembled WGS sequence"/>
</dbReference>
<reference evidence="1" key="1">
    <citation type="submission" date="2023-05" db="EMBL/GenBank/DDBJ databases">
        <authorList>
            <person name="Stuckert A."/>
        </authorList>
    </citation>
    <scope>NUCLEOTIDE SEQUENCE</scope>
</reference>
<sequence>VFHLIPKVFSRVEVRASCKPLDFNRPDSHLVFQFILKVFRAD</sequence>
<protein>
    <submittedName>
        <fullName evidence="1">Uncharacterized protein</fullName>
    </submittedName>
</protein>
<dbReference type="EMBL" id="CATNWA010001195">
    <property type="protein sequence ID" value="CAI9539388.1"/>
    <property type="molecule type" value="Genomic_DNA"/>
</dbReference>
<feature type="non-terminal residue" evidence="1">
    <location>
        <position position="1"/>
    </location>
</feature>
<organism evidence="1 2">
    <name type="scientific">Staurois parvus</name>
    <dbReference type="NCBI Taxonomy" id="386267"/>
    <lineage>
        <taxon>Eukaryota</taxon>
        <taxon>Metazoa</taxon>
        <taxon>Chordata</taxon>
        <taxon>Craniata</taxon>
        <taxon>Vertebrata</taxon>
        <taxon>Euteleostomi</taxon>
        <taxon>Amphibia</taxon>
        <taxon>Batrachia</taxon>
        <taxon>Anura</taxon>
        <taxon>Neobatrachia</taxon>
        <taxon>Ranoidea</taxon>
        <taxon>Ranidae</taxon>
        <taxon>Staurois</taxon>
    </lineage>
</organism>
<gene>
    <name evidence="1" type="ORF">SPARVUS_LOCUS1587318</name>
</gene>